<dbReference type="Gene3D" id="2.30.29.30">
    <property type="entry name" value="Pleckstrin-homology domain (PH domain)/Phosphotyrosine-binding domain (PTB)"/>
    <property type="match status" value="1"/>
</dbReference>
<name>A0A8J8T8V9_HALGN</name>
<evidence type="ECO:0000313" key="2">
    <source>
        <dbReference type="EMBL" id="TNV85638.1"/>
    </source>
</evidence>
<dbReference type="Proteomes" id="UP000785679">
    <property type="component" value="Unassembled WGS sequence"/>
</dbReference>
<dbReference type="Pfam" id="PF00169">
    <property type="entry name" value="PH"/>
    <property type="match status" value="1"/>
</dbReference>
<evidence type="ECO:0000313" key="3">
    <source>
        <dbReference type="Proteomes" id="UP000785679"/>
    </source>
</evidence>
<comment type="caution">
    <text evidence="2">The sequence shown here is derived from an EMBL/GenBank/DDBJ whole genome shotgun (WGS) entry which is preliminary data.</text>
</comment>
<dbReference type="PROSITE" id="PS50003">
    <property type="entry name" value="PH_DOMAIN"/>
    <property type="match status" value="1"/>
</dbReference>
<dbReference type="OrthoDB" id="10263923at2759"/>
<dbReference type="InterPro" id="IPR011993">
    <property type="entry name" value="PH-like_dom_sf"/>
</dbReference>
<dbReference type="SUPFAM" id="SSF50729">
    <property type="entry name" value="PH domain-like"/>
    <property type="match status" value="1"/>
</dbReference>
<gene>
    <name evidence="2" type="ORF">FGO68_gene16898</name>
</gene>
<dbReference type="InterPro" id="IPR001849">
    <property type="entry name" value="PH_domain"/>
</dbReference>
<keyword evidence="3" id="KW-1185">Reference proteome</keyword>
<evidence type="ECO:0000259" key="1">
    <source>
        <dbReference type="PROSITE" id="PS50003"/>
    </source>
</evidence>
<dbReference type="AlphaFoldDB" id="A0A8J8T8V9"/>
<sequence>MNQCQTVKSVEEEINRQFSFKLEVKGRTYYMQAESYGEKEAWIGALGKAMIKQSVMIDDQDEDAYM</sequence>
<proteinExistence type="predicted"/>
<accession>A0A8J8T8V9</accession>
<dbReference type="EMBL" id="RRYP01001669">
    <property type="protein sequence ID" value="TNV85638.1"/>
    <property type="molecule type" value="Genomic_DNA"/>
</dbReference>
<protein>
    <recommendedName>
        <fullName evidence="1">PH domain-containing protein</fullName>
    </recommendedName>
</protein>
<feature type="domain" description="PH" evidence="1">
    <location>
        <begin position="1"/>
        <end position="51"/>
    </location>
</feature>
<organism evidence="2 3">
    <name type="scientific">Halteria grandinella</name>
    <dbReference type="NCBI Taxonomy" id="5974"/>
    <lineage>
        <taxon>Eukaryota</taxon>
        <taxon>Sar</taxon>
        <taxon>Alveolata</taxon>
        <taxon>Ciliophora</taxon>
        <taxon>Intramacronucleata</taxon>
        <taxon>Spirotrichea</taxon>
        <taxon>Stichotrichia</taxon>
        <taxon>Sporadotrichida</taxon>
        <taxon>Halteriidae</taxon>
        <taxon>Halteria</taxon>
    </lineage>
</organism>
<reference evidence="2" key="1">
    <citation type="submission" date="2019-06" db="EMBL/GenBank/DDBJ databases">
        <authorList>
            <person name="Zheng W."/>
        </authorList>
    </citation>
    <scope>NUCLEOTIDE SEQUENCE</scope>
    <source>
        <strain evidence="2">QDHG01</strain>
    </source>
</reference>